<proteinExistence type="predicted"/>
<name>A0A4R8ZHU7_9MICO</name>
<evidence type="ECO:0000313" key="2">
    <source>
        <dbReference type="Proteomes" id="UP000298424"/>
    </source>
</evidence>
<reference evidence="1 2" key="1">
    <citation type="submission" date="2019-03" db="EMBL/GenBank/DDBJ databases">
        <title>Genomics of glacier-inhabiting Cryobacterium strains.</title>
        <authorList>
            <person name="Liu Q."/>
            <person name="Xin Y.-H."/>
        </authorList>
    </citation>
    <scope>NUCLEOTIDE SEQUENCE [LARGE SCALE GENOMIC DNA]</scope>
    <source>
        <strain evidence="1 2">TMT1-1</strain>
    </source>
</reference>
<sequence length="61" mass="6590">MNVTPSGPRSPAADRSVMASLCVELKYAGFAAAGMRSKSSPEPKACVPFVFQMENEREPKE</sequence>
<protein>
    <submittedName>
        <fullName evidence="1">Uncharacterized protein</fullName>
    </submittedName>
</protein>
<keyword evidence="2" id="KW-1185">Reference proteome</keyword>
<accession>A0A4R8ZHU7</accession>
<evidence type="ECO:0000313" key="1">
    <source>
        <dbReference type="EMBL" id="TFD28578.1"/>
    </source>
</evidence>
<comment type="caution">
    <text evidence="1">The sequence shown here is derived from an EMBL/GenBank/DDBJ whole genome shotgun (WGS) entry which is preliminary data.</text>
</comment>
<dbReference type="Proteomes" id="UP000298424">
    <property type="component" value="Unassembled WGS sequence"/>
</dbReference>
<dbReference type="EMBL" id="SOGT01000002">
    <property type="protein sequence ID" value="TFD28578.1"/>
    <property type="molecule type" value="Genomic_DNA"/>
</dbReference>
<gene>
    <name evidence="1" type="ORF">E3T27_01355</name>
</gene>
<organism evidence="1 2">
    <name type="scientific">Cryobacterium lyxosi</name>
    <dbReference type="NCBI Taxonomy" id="1259228"/>
    <lineage>
        <taxon>Bacteria</taxon>
        <taxon>Bacillati</taxon>
        <taxon>Actinomycetota</taxon>
        <taxon>Actinomycetes</taxon>
        <taxon>Micrococcales</taxon>
        <taxon>Microbacteriaceae</taxon>
        <taxon>Cryobacterium</taxon>
    </lineage>
</organism>
<dbReference type="AlphaFoldDB" id="A0A4R8ZHU7"/>